<dbReference type="InterPro" id="IPR017451">
    <property type="entry name" value="F-box-assoc_interact_dom"/>
</dbReference>
<dbReference type="EnsemblPlants" id="PGSC0003DMT400058825">
    <property type="protein sequence ID" value="PGSC0003DMT400058825"/>
    <property type="gene ID" value="PGSC0003DMG400022857"/>
</dbReference>
<accession>M1C3D6</accession>
<reference evidence="3" key="1">
    <citation type="journal article" date="2011" name="Nature">
        <title>Genome sequence and analysis of the tuber crop potato.</title>
        <authorList>
            <consortium name="The Potato Genome Sequencing Consortium"/>
        </authorList>
    </citation>
    <scope>NUCLEOTIDE SEQUENCE [LARGE SCALE GENOMIC DNA]</scope>
    <source>
        <strain evidence="3">cv. DM1-3 516 R44</strain>
    </source>
</reference>
<dbReference type="AlphaFoldDB" id="M1C3D6"/>
<name>M1C3D6_SOLTU</name>
<dbReference type="InParanoid" id="M1C3D6"/>
<dbReference type="HOGENOM" id="CLU_1443355_0_0_1"/>
<keyword evidence="3" id="KW-1185">Reference proteome</keyword>
<dbReference type="Gramene" id="PGSC0003DMT400058825">
    <property type="protein sequence ID" value="PGSC0003DMT400058825"/>
    <property type="gene ID" value="PGSC0003DMG400022857"/>
</dbReference>
<dbReference type="PaxDb" id="4113-PGSC0003DMT400058825"/>
<reference evidence="2" key="2">
    <citation type="submission" date="2015-06" db="UniProtKB">
        <authorList>
            <consortium name="EnsemblPlants"/>
        </authorList>
    </citation>
    <scope>IDENTIFICATION</scope>
    <source>
        <strain evidence="2">DM1-3 516 R44</strain>
    </source>
</reference>
<evidence type="ECO:0000259" key="1">
    <source>
        <dbReference type="Pfam" id="PF07734"/>
    </source>
</evidence>
<dbReference type="NCBIfam" id="TIGR01640">
    <property type="entry name" value="F_box_assoc_1"/>
    <property type="match status" value="1"/>
</dbReference>
<protein>
    <submittedName>
        <fullName evidence="2">F-box family protein</fullName>
    </submittedName>
</protein>
<dbReference type="OMA" id="QLEHREY"/>
<dbReference type="Pfam" id="PF07734">
    <property type="entry name" value="FBA_1"/>
    <property type="match status" value="1"/>
</dbReference>
<sequence length="188" mass="21277">MTLEYRTIPNSPLALPKRGTSTAYALRGTIPIHGFGIFLNGALHWLAAKDFYRPSTIVAFDPSDEKFFEVPTANFTLDDYDLRGCLCMLSIRRSGNGIDVWIMKEYGVAESWTIRNTCPYGITPVCSTSDDDIVLDAPRKEKLIMYNKKEKQWREMNVDGIIAKFVRTRAFLVSPMISKGNEGCDYIT</sequence>
<evidence type="ECO:0000313" key="3">
    <source>
        <dbReference type="Proteomes" id="UP000011115"/>
    </source>
</evidence>
<proteinExistence type="predicted"/>
<dbReference type="Proteomes" id="UP000011115">
    <property type="component" value="Unassembled WGS sequence"/>
</dbReference>
<organism evidence="2 3">
    <name type="scientific">Solanum tuberosum</name>
    <name type="common">Potato</name>
    <dbReference type="NCBI Taxonomy" id="4113"/>
    <lineage>
        <taxon>Eukaryota</taxon>
        <taxon>Viridiplantae</taxon>
        <taxon>Streptophyta</taxon>
        <taxon>Embryophyta</taxon>
        <taxon>Tracheophyta</taxon>
        <taxon>Spermatophyta</taxon>
        <taxon>Magnoliopsida</taxon>
        <taxon>eudicotyledons</taxon>
        <taxon>Gunneridae</taxon>
        <taxon>Pentapetalae</taxon>
        <taxon>asterids</taxon>
        <taxon>lamiids</taxon>
        <taxon>Solanales</taxon>
        <taxon>Solanaceae</taxon>
        <taxon>Solanoideae</taxon>
        <taxon>Solaneae</taxon>
        <taxon>Solanum</taxon>
    </lineage>
</organism>
<dbReference type="InterPro" id="IPR006527">
    <property type="entry name" value="F-box-assoc_dom_typ1"/>
</dbReference>
<feature type="domain" description="F-box associated beta-propeller type 1" evidence="1">
    <location>
        <begin position="32"/>
        <end position="151"/>
    </location>
</feature>
<evidence type="ECO:0000313" key="2">
    <source>
        <dbReference type="EnsemblPlants" id="PGSC0003DMT400058825"/>
    </source>
</evidence>